<keyword evidence="7" id="KW-1185">Reference proteome</keyword>
<dbReference type="GO" id="GO:0003700">
    <property type="term" value="F:DNA-binding transcription factor activity"/>
    <property type="evidence" value="ECO:0007669"/>
    <property type="project" value="TreeGrafter"/>
</dbReference>
<proteinExistence type="predicted"/>
<dbReference type="EMBL" id="BJZO01000051">
    <property type="protein sequence ID" value="GEO81875.1"/>
    <property type="molecule type" value="Genomic_DNA"/>
</dbReference>
<reference evidence="6 7" key="1">
    <citation type="submission" date="2019-07" db="EMBL/GenBank/DDBJ databases">
        <title>Whole genome shotgun sequence of Rhodospirillum oryzae NBRC 107573.</title>
        <authorList>
            <person name="Hosoyama A."/>
            <person name="Uohara A."/>
            <person name="Ohji S."/>
            <person name="Ichikawa N."/>
        </authorList>
    </citation>
    <scope>NUCLEOTIDE SEQUENCE [LARGE SCALE GENOMIC DNA]</scope>
    <source>
        <strain evidence="6 7">NBRC 107573</strain>
    </source>
</reference>
<feature type="DNA-binding region" description="H-T-H motif" evidence="4">
    <location>
        <begin position="27"/>
        <end position="46"/>
    </location>
</feature>
<protein>
    <submittedName>
        <fullName evidence="6">TetR family transcriptional regulator</fullName>
    </submittedName>
</protein>
<name>A0A512H8V2_9PROT</name>
<dbReference type="InterPro" id="IPR009057">
    <property type="entry name" value="Homeodomain-like_sf"/>
</dbReference>
<dbReference type="PANTHER" id="PTHR30055">
    <property type="entry name" value="HTH-TYPE TRANSCRIPTIONAL REGULATOR RUTR"/>
    <property type="match status" value="1"/>
</dbReference>
<dbReference type="InterPro" id="IPR001647">
    <property type="entry name" value="HTH_TetR"/>
</dbReference>
<evidence type="ECO:0000256" key="1">
    <source>
        <dbReference type="ARBA" id="ARBA00023015"/>
    </source>
</evidence>
<evidence type="ECO:0000256" key="2">
    <source>
        <dbReference type="ARBA" id="ARBA00023125"/>
    </source>
</evidence>
<evidence type="ECO:0000313" key="6">
    <source>
        <dbReference type="EMBL" id="GEO81875.1"/>
    </source>
</evidence>
<sequence length="201" mass="21791">MTRLDTRARLIDAALRIVRRYGAAGLTLQATADEAGVSKGGLLYHFRSKDQLIGAMVEHLVDGFEEKLEAAYAAEESGPSRWARAYVRVCLADDAPDSDPVAHAFLAAAVLNPAMLAPMRDRRQQLLERLRGDAPDPERVTLIFLALDGLFLRRLSLGITASSSDQVHVRETALTLLGAPVVPGAQRTPTLALRPESARLA</sequence>
<dbReference type="InterPro" id="IPR041479">
    <property type="entry name" value="TetR_CgmR_C"/>
</dbReference>
<comment type="caution">
    <text evidence="6">The sequence shown here is derived from an EMBL/GenBank/DDBJ whole genome shotgun (WGS) entry which is preliminary data.</text>
</comment>
<dbReference type="Proteomes" id="UP000321567">
    <property type="component" value="Unassembled WGS sequence"/>
</dbReference>
<dbReference type="InterPro" id="IPR050109">
    <property type="entry name" value="HTH-type_TetR-like_transc_reg"/>
</dbReference>
<dbReference type="AlphaFoldDB" id="A0A512H8V2"/>
<evidence type="ECO:0000313" key="7">
    <source>
        <dbReference type="Proteomes" id="UP000321567"/>
    </source>
</evidence>
<organism evidence="6 7">
    <name type="scientific">Pararhodospirillum oryzae</name>
    <dbReference type="NCBI Taxonomy" id="478448"/>
    <lineage>
        <taxon>Bacteria</taxon>
        <taxon>Pseudomonadati</taxon>
        <taxon>Pseudomonadota</taxon>
        <taxon>Alphaproteobacteria</taxon>
        <taxon>Rhodospirillales</taxon>
        <taxon>Rhodospirillaceae</taxon>
        <taxon>Pararhodospirillum</taxon>
    </lineage>
</organism>
<dbReference type="OrthoDB" id="9809772at2"/>
<dbReference type="Pfam" id="PF00440">
    <property type="entry name" value="TetR_N"/>
    <property type="match status" value="1"/>
</dbReference>
<accession>A0A512H8V2</accession>
<evidence type="ECO:0000259" key="5">
    <source>
        <dbReference type="PROSITE" id="PS50977"/>
    </source>
</evidence>
<keyword evidence="2 4" id="KW-0238">DNA-binding</keyword>
<gene>
    <name evidence="6" type="ORF">ROR02_20060</name>
</gene>
<keyword evidence="1" id="KW-0805">Transcription regulation</keyword>
<evidence type="ECO:0000256" key="4">
    <source>
        <dbReference type="PROSITE-ProRule" id="PRU00335"/>
    </source>
</evidence>
<dbReference type="GO" id="GO:0000976">
    <property type="term" value="F:transcription cis-regulatory region binding"/>
    <property type="evidence" value="ECO:0007669"/>
    <property type="project" value="TreeGrafter"/>
</dbReference>
<dbReference type="PRINTS" id="PR00455">
    <property type="entry name" value="HTHTETR"/>
</dbReference>
<keyword evidence="3" id="KW-0804">Transcription</keyword>
<dbReference type="Pfam" id="PF17937">
    <property type="entry name" value="TetR_C_28"/>
    <property type="match status" value="1"/>
</dbReference>
<dbReference type="Gene3D" id="1.10.357.10">
    <property type="entry name" value="Tetracycline Repressor, domain 2"/>
    <property type="match status" value="1"/>
</dbReference>
<evidence type="ECO:0000256" key="3">
    <source>
        <dbReference type="ARBA" id="ARBA00023163"/>
    </source>
</evidence>
<dbReference type="RefSeq" id="WP_147163895.1">
    <property type="nucleotide sequence ID" value="NZ_BJZO01000051.1"/>
</dbReference>
<feature type="domain" description="HTH tetR-type" evidence="5">
    <location>
        <begin position="4"/>
        <end position="64"/>
    </location>
</feature>
<dbReference type="SUPFAM" id="SSF46689">
    <property type="entry name" value="Homeodomain-like"/>
    <property type="match status" value="1"/>
</dbReference>
<dbReference type="PROSITE" id="PS50977">
    <property type="entry name" value="HTH_TETR_2"/>
    <property type="match status" value="1"/>
</dbReference>
<dbReference type="PANTHER" id="PTHR30055:SF234">
    <property type="entry name" value="HTH-TYPE TRANSCRIPTIONAL REGULATOR BETI"/>
    <property type="match status" value="1"/>
</dbReference>